<reference evidence="2" key="1">
    <citation type="submission" date="2021-05" db="EMBL/GenBank/DDBJ databases">
        <authorList>
            <person name="Arsene-Ploetze F."/>
        </authorList>
    </citation>
    <scope>NUCLEOTIDE SEQUENCE</scope>
    <source>
        <strain evidence="2">DSM 42138</strain>
    </source>
</reference>
<accession>A0A9W4DRB4</accession>
<dbReference type="NCBIfam" id="TIGR02306">
    <property type="entry name" value="RNA_lig_DRB0094"/>
    <property type="match status" value="1"/>
</dbReference>
<dbReference type="EMBL" id="CAJSLV010000070">
    <property type="protein sequence ID" value="CAG6396237.1"/>
    <property type="molecule type" value="Genomic_DNA"/>
</dbReference>
<dbReference type="AlphaFoldDB" id="A0A9W4DRB4"/>
<proteinExistence type="predicted"/>
<sequence length="355" mass="37664">MSTLRVTAEQLTIVEHPNADALELAQVGLYRAVVAKGAYRTGEFAVYIPEQAVLPDPLIAELGLTGRLAGGAANRVKAVRLRGELSQGIVCRPAALDSADLERASADDEDFAERLGITKWVPPVPVAMSGDVESAPDLLPWIDIENLKRHPDIFAPGDLVTVTEKLHGTACCLTYLADSGTIHVTSKGLGSQRLALVESPGNLYWRAVRGYGLPQLAADLAGTLGATRVGIYGEVYGKGVQDLGYGVDARGELPGYAAFDVCAEIGGRLTWLDPAELPVGELPLVPRLHHGPFDLDRVLDLAQGRETVSGRGAHIREGVVVRTADGTYSPVIGGRAIAKVVGDAYLTRKGGTEYE</sequence>
<evidence type="ECO:0000259" key="1">
    <source>
        <dbReference type="Pfam" id="PF09414"/>
    </source>
</evidence>
<name>A0A9W4DRB4_9ACTN</name>
<feature type="domain" description="RNA ligase" evidence="1">
    <location>
        <begin position="160"/>
        <end position="341"/>
    </location>
</feature>
<evidence type="ECO:0000313" key="2">
    <source>
        <dbReference type="EMBL" id="CAG6396237.1"/>
    </source>
</evidence>
<keyword evidence="3" id="KW-1185">Reference proteome</keyword>
<protein>
    <recommendedName>
        <fullName evidence="1">RNA ligase domain-containing protein</fullName>
    </recommendedName>
</protein>
<dbReference type="Pfam" id="PF21189">
    <property type="entry name" value="PHA02142"/>
    <property type="match status" value="1"/>
</dbReference>
<dbReference type="Gene3D" id="2.40.50.140">
    <property type="entry name" value="Nucleic acid-binding proteins"/>
    <property type="match status" value="1"/>
</dbReference>
<dbReference type="RefSeq" id="WP_251494227.1">
    <property type="nucleotide sequence ID" value="NZ_CAJSLV010000070.1"/>
</dbReference>
<dbReference type="Proteomes" id="UP001152519">
    <property type="component" value="Unassembled WGS sequence"/>
</dbReference>
<dbReference type="InterPro" id="IPR012340">
    <property type="entry name" value="NA-bd_OB-fold"/>
</dbReference>
<dbReference type="InterPro" id="IPR021122">
    <property type="entry name" value="RNA_ligase_dom_REL/Rnl2"/>
</dbReference>
<evidence type="ECO:0000313" key="3">
    <source>
        <dbReference type="Proteomes" id="UP001152519"/>
    </source>
</evidence>
<dbReference type="SUPFAM" id="SSF56091">
    <property type="entry name" value="DNA ligase/mRNA capping enzyme, catalytic domain"/>
    <property type="match status" value="1"/>
</dbReference>
<comment type="caution">
    <text evidence="2">The sequence shown here is derived from an EMBL/GenBank/DDBJ whole genome shotgun (WGS) entry which is preliminary data.</text>
</comment>
<gene>
    <name evidence="2" type="ORF">SCOCK_40157</name>
</gene>
<dbReference type="InterPro" id="IPR012646">
    <property type="entry name" value="RNA_ligase_DRB0094"/>
</dbReference>
<organism evidence="2 3">
    <name type="scientific">Actinacidiphila cocklensis</name>
    <dbReference type="NCBI Taxonomy" id="887465"/>
    <lineage>
        <taxon>Bacteria</taxon>
        <taxon>Bacillati</taxon>
        <taxon>Actinomycetota</taxon>
        <taxon>Actinomycetes</taxon>
        <taxon>Kitasatosporales</taxon>
        <taxon>Streptomycetaceae</taxon>
        <taxon>Actinacidiphila</taxon>
    </lineage>
</organism>
<dbReference type="Pfam" id="PF09414">
    <property type="entry name" value="RNA_ligase"/>
    <property type="match status" value="1"/>
</dbReference>